<name>A0A6J5QIN9_9CAUD</name>
<evidence type="ECO:0000313" key="4">
    <source>
        <dbReference type="EMBL" id="CAB4219270.1"/>
    </source>
</evidence>
<reference evidence="2" key="1">
    <citation type="submission" date="2020-05" db="EMBL/GenBank/DDBJ databases">
        <authorList>
            <person name="Chiriac C."/>
            <person name="Salcher M."/>
            <person name="Ghai R."/>
            <person name="Kavagutti S V."/>
        </authorList>
    </citation>
    <scope>NUCLEOTIDE SEQUENCE</scope>
</reference>
<proteinExistence type="predicted"/>
<sequence>MKYKLDVARDVDPDGDYGFVLNLHWGWRFFDEIVHTRGYDTMTELRKAAREDVIPCNCDSCKARK</sequence>
<evidence type="ECO:0000313" key="1">
    <source>
        <dbReference type="EMBL" id="CAB4166495.1"/>
    </source>
</evidence>
<accession>A0A6J5QIN9</accession>
<dbReference type="EMBL" id="LR797476">
    <property type="protein sequence ID" value="CAB4219270.1"/>
    <property type="molecule type" value="Genomic_DNA"/>
</dbReference>
<dbReference type="EMBL" id="LR797045">
    <property type="protein sequence ID" value="CAB4183602.1"/>
    <property type="molecule type" value="Genomic_DNA"/>
</dbReference>
<organism evidence="2">
    <name type="scientific">uncultured Caudovirales phage</name>
    <dbReference type="NCBI Taxonomy" id="2100421"/>
    <lineage>
        <taxon>Viruses</taxon>
        <taxon>Duplodnaviria</taxon>
        <taxon>Heunggongvirae</taxon>
        <taxon>Uroviricota</taxon>
        <taxon>Caudoviricetes</taxon>
        <taxon>Peduoviridae</taxon>
        <taxon>Maltschvirus</taxon>
        <taxon>Maltschvirus maltsch</taxon>
    </lineage>
</organism>
<gene>
    <name evidence="2" type="ORF">UFOVP1100_31</name>
    <name evidence="3" type="ORF">UFOVP1461_34</name>
    <name evidence="4" type="ORF">UFOVP1612_16</name>
    <name evidence="1" type="ORF">UFOVP839_38</name>
</gene>
<evidence type="ECO:0000313" key="2">
    <source>
        <dbReference type="EMBL" id="CAB4183602.1"/>
    </source>
</evidence>
<protein>
    <submittedName>
        <fullName evidence="2">Uncharacterized protein</fullName>
    </submittedName>
</protein>
<dbReference type="EMBL" id="LR797411">
    <property type="protein sequence ID" value="CAB4214390.1"/>
    <property type="molecule type" value="Genomic_DNA"/>
</dbReference>
<evidence type="ECO:0000313" key="3">
    <source>
        <dbReference type="EMBL" id="CAB4214390.1"/>
    </source>
</evidence>
<dbReference type="EMBL" id="LR796783">
    <property type="protein sequence ID" value="CAB4166495.1"/>
    <property type="molecule type" value="Genomic_DNA"/>
</dbReference>